<gene>
    <name evidence="2" type="ORF">BJ508DRAFT_415565</name>
</gene>
<proteinExistence type="predicted"/>
<accession>A0A3N4I252</accession>
<evidence type="ECO:0000313" key="2">
    <source>
        <dbReference type="EMBL" id="RPA80059.1"/>
    </source>
</evidence>
<evidence type="ECO:0000259" key="1">
    <source>
        <dbReference type="Pfam" id="PF16242"/>
    </source>
</evidence>
<dbReference type="PANTHER" id="PTHR34818:SF1">
    <property type="entry name" value="PROTEIN BLI-3"/>
    <property type="match status" value="1"/>
</dbReference>
<sequence>MSTQSDKPADPYKEKNVDNNLSIQEKVDGLVAFVKAHKFAMMTTRQTDNDSLVSRCMAIKDFESGIDLIFQTNTETGKAEELAEHADVNVSFLDSTIGSWASFSGKATIHRDRETVHKYYSEDLKAWVGDLGDGVHNGGPDDPRIGIIRVKVKSVTYSLQKDKTTSIGTGFASLKQATQVAVGTITGNVPKVTRLIELTEAEVETYRTSKNMVGSV</sequence>
<dbReference type="InterPro" id="IPR012349">
    <property type="entry name" value="Split_barrel_FMN-bd"/>
</dbReference>
<keyword evidence="3" id="KW-1185">Reference proteome</keyword>
<dbReference type="STRING" id="1160509.A0A3N4I252"/>
<reference evidence="2 3" key="1">
    <citation type="journal article" date="2018" name="Nat. Ecol. Evol.">
        <title>Pezizomycetes genomes reveal the molecular basis of ectomycorrhizal truffle lifestyle.</title>
        <authorList>
            <person name="Murat C."/>
            <person name="Payen T."/>
            <person name="Noel B."/>
            <person name="Kuo A."/>
            <person name="Morin E."/>
            <person name="Chen J."/>
            <person name="Kohler A."/>
            <person name="Krizsan K."/>
            <person name="Balestrini R."/>
            <person name="Da Silva C."/>
            <person name="Montanini B."/>
            <person name="Hainaut M."/>
            <person name="Levati E."/>
            <person name="Barry K.W."/>
            <person name="Belfiori B."/>
            <person name="Cichocki N."/>
            <person name="Clum A."/>
            <person name="Dockter R.B."/>
            <person name="Fauchery L."/>
            <person name="Guy J."/>
            <person name="Iotti M."/>
            <person name="Le Tacon F."/>
            <person name="Lindquist E.A."/>
            <person name="Lipzen A."/>
            <person name="Malagnac F."/>
            <person name="Mello A."/>
            <person name="Molinier V."/>
            <person name="Miyauchi S."/>
            <person name="Poulain J."/>
            <person name="Riccioni C."/>
            <person name="Rubini A."/>
            <person name="Sitrit Y."/>
            <person name="Splivallo R."/>
            <person name="Traeger S."/>
            <person name="Wang M."/>
            <person name="Zifcakova L."/>
            <person name="Wipf D."/>
            <person name="Zambonelli A."/>
            <person name="Paolocci F."/>
            <person name="Nowrousian M."/>
            <person name="Ottonello S."/>
            <person name="Baldrian P."/>
            <person name="Spatafora J.W."/>
            <person name="Henrissat B."/>
            <person name="Nagy L.G."/>
            <person name="Aury J.M."/>
            <person name="Wincker P."/>
            <person name="Grigoriev I.V."/>
            <person name="Bonfante P."/>
            <person name="Martin F.M."/>
        </authorList>
    </citation>
    <scope>NUCLEOTIDE SEQUENCE [LARGE SCALE GENOMIC DNA]</scope>
    <source>
        <strain evidence="2 3">RN42</strain>
    </source>
</reference>
<dbReference type="EMBL" id="ML119692">
    <property type="protein sequence ID" value="RPA80059.1"/>
    <property type="molecule type" value="Genomic_DNA"/>
</dbReference>
<dbReference type="InterPro" id="IPR052917">
    <property type="entry name" value="Stress-Dev_Protein"/>
</dbReference>
<dbReference type="PANTHER" id="PTHR34818">
    <property type="entry name" value="PROTEIN BLI-3"/>
    <property type="match status" value="1"/>
</dbReference>
<feature type="domain" description="General stress protein FMN-binding split barrel" evidence="1">
    <location>
        <begin position="26"/>
        <end position="165"/>
    </location>
</feature>
<name>A0A3N4I252_ASCIM</name>
<dbReference type="OrthoDB" id="434253at2759"/>
<organism evidence="2 3">
    <name type="scientific">Ascobolus immersus RN42</name>
    <dbReference type="NCBI Taxonomy" id="1160509"/>
    <lineage>
        <taxon>Eukaryota</taxon>
        <taxon>Fungi</taxon>
        <taxon>Dikarya</taxon>
        <taxon>Ascomycota</taxon>
        <taxon>Pezizomycotina</taxon>
        <taxon>Pezizomycetes</taxon>
        <taxon>Pezizales</taxon>
        <taxon>Ascobolaceae</taxon>
        <taxon>Ascobolus</taxon>
    </lineage>
</organism>
<dbReference type="SUPFAM" id="SSF50475">
    <property type="entry name" value="FMN-binding split barrel"/>
    <property type="match status" value="1"/>
</dbReference>
<dbReference type="AlphaFoldDB" id="A0A3N4I252"/>
<evidence type="ECO:0000313" key="3">
    <source>
        <dbReference type="Proteomes" id="UP000275078"/>
    </source>
</evidence>
<dbReference type="Proteomes" id="UP000275078">
    <property type="component" value="Unassembled WGS sequence"/>
</dbReference>
<dbReference type="InterPro" id="IPR038725">
    <property type="entry name" value="YdaG_split_barrel_FMN-bd"/>
</dbReference>
<protein>
    <recommendedName>
        <fullName evidence="1">General stress protein FMN-binding split barrel domain-containing protein</fullName>
    </recommendedName>
</protein>
<dbReference type="Gene3D" id="2.30.110.10">
    <property type="entry name" value="Electron Transport, Fmn-binding Protein, Chain A"/>
    <property type="match status" value="1"/>
</dbReference>
<dbReference type="Pfam" id="PF16242">
    <property type="entry name" value="Pyrid_ox_like"/>
    <property type="match status" value="1"/>
</dbReference>